<dbReference type="Proteomes" id="UP000298652">
    <property type="component" value="Chromosome 2"/>
</dbReference>
<dbReference type="AlphaFoldDB" id="A0A4U6VUH9"/>
<dbReference type="EMBL" id="CM016553">
    <property type="protein sequence ID" value="TKW33528.1"/>
    <property type="molecule type" value="Genomic_DNA"/>
</dbReference>
<organism evidence="1 2">
    <name type="scientific">Setaria viridis</name>
    <name type="common">Green bristlegrass</name>
    <name type="synonym">Setaria italica subsp. viridis</name>
    <dbReference type="NCBI Taxonomy" id="4556"/>
    <lineage>
        <taxon>Eukaryota</taxon>
        <taxon>Viridiplantae</taxon>
        <taxon>Streptophyta</taxon>
        <taxon>Embryophyta</taxon>
        <taxon>Tracheophyta</taxon>
        <taxon>Spermatophyta</taxon>
        <taxon>Magnoliopsida</taxon>
        <taxon>Liliopsida</taxon>
        <taxon>Poales</taxon>
        <taxon>Poaceae</taxon>
        <taxon>PACMAD clade</taxon>
        <taxon>Panicoideae</taxon>
        <taxon>Panicodae</taxon>
        <taxon>Paniceae</taxon>
        <taxon>Cenchrinae</taxon>
        <taxon>Setaria</taxon>
    </lineage>
</organism>
<dbReference type="Gramene" id="TKW33528">
    <property type="protein sequence ID" value="TKW33528"/>
    <property type="gene ID" value="SEVIR_2G242700v2"/>
</dbReference>
<proteinExistence type="predicted"/>
<protein>
    <submittedName>
        <fullName evidence="1">Uncharacterized protein</fullName>
    </submittedName>
</protein>
<evidence type="ECO:0000313" key="1">
    <source>
        <dbReference type="EMBL" id="TKW33528.1"/>
    </source>
</evidence>
<accession>A0A4U6VUH9</accession>
<name>A0A4U6VUH9_SETVI</name>
<reference evidence="1" key="1">
    <citation type="submission" date="2019-03" db="EMBL/GenBank/DDBJ databases">
        <title>WGS assembly of Setaria viridis.</title>
        <authorList>
            <person name="Huang P."/>
            <person name="Jenkins J."/>
            <person name="Grimwood J."/>
            <person name="Barry K."/>
            <person name="Healey A."/>
            <person name="Mamidi S."/>
            <person name="Sreedasyam A."/>
            <person name="Shu S."/>
            <person name="Feldman M."/>
            <person name="Wu J."/>
            <person name="Yu Y."/>
            <person name="Chen C."/>
            <person name="Johnson J."/>
            <person name="Rokhsar D."/>
            <person name="Baxter I."/>
            <person name="Schmutz J."/>
            <person name="Brutnell T."/>
            <person name="Kellogg E."/>
        </authorList>
    </citation>
    <scope>NUCLEOTIDE SEQUENCE [LARGE SCALE GENOMIC DNA]</scope>
</reference>
<sequence>MTYSVPSEEGNEPLHERRGLIATGLEEEEDVLLALRLEQLRRAAPPARRQGLVVRPAPRPREVLLRHADEHPLAREVPKARRRGGQGIQPRVVRAVRPLGAHEAPHLPHHLHRLRRLPVDGLPPAEPRVEQNRTLDPCLRRRRARARLSFGRGHHQDVVNDVPAGAVAGQEEAAVVGVLRQPGIAVTRDRPLERAEGVLVAGRQRVLGREAVVHGDDEQASPRGQGVEEGLVRRRRRRLGDEAASVEVDEHGELLAVVGPGGCVREVEANVEAEEGSVHYDFGARIHGENGWGRGSWGAVVADELIVQRFFWLRYTELGSGPDGIRNGKEAGDAHGQKVSVSSSFFPAFLEEHRNFHPQLLTLALCKKKIPHHIKLGIHALSTKCRRN</sequence>
<keyword evidence="2" id="KW-1185">Reference proteome</keyword>
<evidence type="ECO:0000313" key="2">
    <source>
        <dbReference type="Proteomes" id="UP000298652"/>
    </source>
</evidence>
<gene>
    <name evidence="1" type="ORF">SEVIR_2G242700v2</name>
</gene>
<dbReference type="OMA" id="MHEPPHD"/>